<dbReference type="AlphaFoldDB" id="A0AAN9QFF8"/>
<sequence>MSERRNYDGGGGCCRPSPAAKSCHPYFIPDINVQAPFNVGISNFFPLPLINKTLHNLITSQIWKLNIKNFKNYNDNETEA</sequence>
<proteinExistence type="predicted"/>
<dbReference type="Proteomes" id="UP001374584">
    <property type="component" value="Unassembled WGS sequence"/>
</dbReference>
<gene>
    <name evidence="1" type="ORF">VNO80_30052</name>
</gene>
<reference evidence="1 2" key="1">
    <citation type="submission" date="2024-01" db="EMBL/GenBank/DDBJ databases">
        <title>The genomes of 5 underutilized Papilionoideae crops provide insights into root nodulation and disease resistanc.</title>
        <authorList>
            <person name="Jiang F."/>
        </authorList>
    </citation>
    <scope>NUCLEOTIDE SEQUENCE [LARGE SCALE GENOMIC DNA]</scope>
    <source>
        <strain evidence="1">JINMINGXINNONG_FW02</strain>
        <tissue evidence="1">Leaves</tissue>
    </source>
</reference>
<dbReference type="EMBL" id="JAYMYR010000011">
    <property type="protein sequence ID" value="KAK7333287.1"/>
    <property type="molecule type" value="Genomic_DNA"/>
</dbReference>
<protein>
    <submittedName>
        <fullName evidence="1">Uncharacterized protein</fullName>
    </submittedName>
</protein>
<accession>A0AAN9QFF8</accession>
<comment type="caution">
    <text evidence="1">The sequence shown here is derived from an EMBL/GenBank/DDBJ whole genome shotgun (WGS) entry which is preliminary data.</text>
</comment>
<evidence type="ECO:0000313" key="1">
    <source>
        <dbReference type="EMBL" id="KAK7333287.1"/>
    </source>
</evidence>
<keyword evidence="2" id="KW-1185">Reference proteome</keyword>
<organism evidence="1 2">
    <name type="scientific">Phaseolus coccineus</name>
    <name type="common">Scarlet runner bean</name>
    <name type="synonym">Phaseolus multiflorus</name>
    <dbReference type="NCBI Taxonomy" id="3886"/>
    <lineage>
        <taxon>Eukaryota</taxon>
        <taxon>Viridiplantae</taxon>
        <taxon>Streptophyta</taxon>
        <taxon>Embryophyta</taxon>
        <taxon>Tracheophyta</taxon>
        <taxon>Spermatophyta</taxon>
        <taxon>Magnoliopsida</taxon>
        <taxon>eudicotyledons</taxon>
        <taxon>Gunneridae</taxon>
        <taxon>Pentapetalae</taxon>
        <taxon>rosids</taxon>
        <taxon>fabids</taxon>
        <taxon>Fabales</taxon>
        <taxon>Fabaceae</taxon>
        <taxon>Papilionoideae</taxon>
        <taxon>50 kb inversion clade</taxon>
        <taxon>NPAAA clade</taxon>
        <taxon>indigoferoid/millettioid clade</taxon>
        <taxon>Phaseoleae</taxon>
        <taxon>Phaseolus</taxon>
    </lineage>
</organism>
<evidence type="ECO:0000313" key="2">
    <source>
        <dbReference type="Proteomes" id="UP001374584"/>
    </source>
</evidence>
<name>A0AAN9QFF8_PHACN</name>